<evidence type="ECO:0000313" key="11">
    <source>
        <dbReference type="Proteomes" id="UP001206692"/>
    </source>
</evidence>
<dbReference type="SUPFAM" id="SSF161098">
    <property type="entry name" value="MetI-like"/>
    <property type="match status" value="1"/>
</dbReference>
<dbReference type="Gene3D" id="3.40.190.120">
    <property type="entry name" value="Osmoprotection protein (prox), domain 2"/>
    <property type="match status" value="1"/>
</dbReference>
<evidence type="ECO:0000256" key="7">
    <source>
        <dbReference type="ARBA" id="ARBA00035652"/>
    </source>
</evidence>
<dbReference type="PANTHER" id="PTHR30177">
    <property type="entry name" value="GLYCINE BETAINE/L-PROLINE TRANSPORT SYSTEM PERMEASE PROTEIN PROW"/>
    <property type="match status" value="1"/>
</dbReference>
<comment type="subcellular location">
    <subcellularLocation>
        <location evidence="8">Cell membrane</location>
        <topology evidence="8">Multi-pass membrane protein</topology>
    </subcellularLocation>
    <subcellularLocation>
        <location evidence="1">Membrane</location>
        <topology evidence="1">Multi-pass membrane protein</topology>
    </subcellularLocation>
</comment>
<gene>
    <name evidence="10" type="ORF">NE675_07830</name>
</gene>
<dbReference type="InterPro" id="IPR058089">
    <property type="entry name" value="EgtUBC_SBD"/>
</dbReference>
<organism evidence="10 11">
    <name type="scientific">Megasphaera massiliensis</name>
    <dbReference type="NCBI Taxonomy" id="1232428"/>
    <lineage>
        <taxon>Bacteria</taxon>
        <taxon>Bacillati</taxon>
        <taxon>Bacillota</taxon>
        <taxon>Negativicutes</taxon>
        <taxon>Veillonellales</taxon>
        <taxon>Veillonellaceae</taxon>
        <taxon>Megasphaera</taxon>
    </lineage>
</organism>
<keyword evidence="3 8" id="KW-0812">Transmembrane</keyword>
<dbReference type="Proteomes" id="UP001206692">
    <property type="component" value="Unassembled WGS sequence"/>
</dbReference>
<feature type="transmembrane region" description="Helical" evidence="8">
    <location>
        <begin position="208"/>
        <end position="230"/>
    </location>
</feature>
<dbReference type="Pfam" id="PF04069">
    <property type="entry name" value="OpuAC"/>
    <property type="match status" value="1"/>
</dbReference>
<comment type="caution">
    <text evidence="10">The sequence shown here is derived from an EMBL/GenBank/DDBJ whole genome shotgun (WGS) entry which is preliminary data.</text>
</comment>
<dbReference type="RefSeq" id="WP_062412528.1">
    <property type="nucleotide sequence ID" value="NZ_JAJCIO010000016.1"/>
</dbReference>
<dbReference type="PANTHER" id="PTHR30177:SF4">
    <property type="entry name" value="OSMOPROTECTANT IMPORT PERMEASE PROTEIN OSMW"/>
    <property type="match status" value="1"/>
</dbReference>
<keyword evidence="2 8" id="KW-0813">Transport</keyword>
<sequence>MENLVSTFSERQGELVQLLLEHIQISMIALFIAILLAVPFAIFIVRYKKASELTLQLAGILQTIPSLALLGLFIPFLGIGKVPAIVALVIYGLFPILQNTITGLQGIDPLLQEAAEAFGMSRMEKLKKFELVLAMPSIIGGIRTSSVMLIGTATLGALIGAGGLGTFILLGIDRNNSALILIGAIAAALLAVVVSGIIKFLEKRSLKVIGLSFIVALGVLILSTMNLGGLSGNTLIAAGKLGSEPEILINMYKDLIEDETDIKVTVKPSFGKTSFLYEALKNGSIDMYPEFTGTVTSSLIKPPMTGLSNDPAAVYEAAKAAILKQDDLVLLEPMEYQNTYAVAVKRSYAEQYGLKTISDLRKVENTARAGFSLEFNDREDGNKGLKSLYGLNLSVVTMEPSLRYEAIDKGNVDVIDVFSTDPEIITHDLVMLQDDKGLFPPYQGAPLLRADTIKKYPQLVPVLNKLANMITTDEMLKMNYEVDVEGKPAADVARAYLVSKGLLKQ</sequence>
<evidence type="ECO:0000259" key="9">
    <source>
        <dbReference type="PROSITE" id="PS50928"/>
    </source>
</evidence>
<comment type="similarity">
    <text evidence="7">In the N-terminal section; belongs to the binding-protein-dependent transport system permease family.</text>
</comment>
<dbReference type="Gene3D" id="3.40.190.10">
    <property type="entry name" value="Periplasmic binding protein-like II"/>
    <property type="match status" value="1"/>
</dbReference>
<feature type="transmembrane region" description="Helical" evidence="8">
    <location>
        <begin position="23"/>
        <end position="45"/>
    </location>
</feature>
<keyword evidence="11" id="KW-1185">Reference proteome</keyword>
<dbReference type="CDD" id="cd06261">
    <property type="entry name" value="TM_PBP2"/>
    <property type="match status" value="1"/>
</dbReference>
<keyword evidence="4 8" id="KW-1133">Transmembrane helix</keyword>
<dbReference type="Gene3D" id="1.10.3720.10">
    <property type="entry name" value="MetI-like"/>
    <property type="match status" value="1"/>
</dbReference>
<evidence type="ECO:0000256" key="2">
    <source>
        <dbReference type="ARBA" id="ARBA00022448"/>
    </source>
</evidence>
<evidence type="ECO:0000256" key="1">
    <source>
        <dbReference type="ARBA" id="ARBA00004141"/>
    </source>
</evidence>
<keyword evidence="5 8" id="KW-0472">Membrane</keyword>
<dbReference type="PROSITE" id="PS50928">
    <property type="entry name" value="ABC_TM1"/>
    <property type="match status" value="1"/>
</dbReference>
<reference evidence="10 11" key="1">
    <citation type="submission" date="2022-06" db="EMBL/GenBank/DDBJ databases">
        <title>Isolation of gut microbiota from human fecal samples.</title>
        <authorList>
            <person name="Pamer E.G."/>
            <person name="Barat B."/>
            <person name="Waligurski E."/>
            <person name="Medina S."/>
            <person name="Paddock L."/>
            <person name="Mostad J."/>
        </authorList>
    </citation>
    <scope>NUCLEOTIDE SEQUENCE [LARGE SCALE GENOMIC DNA]</scope>
    <source>
        <strain evidence="10 11">DFI.1.1</strain>
    </source>
</reference>
<protein>
    <submittedName>
        <fullName evidence="10">ABC transporter permease/substrate-binding protein</fullName>
    </submittedName>
</protein>
<dbReference type="InterPro" id="IPR000515">
    <property type="entry name" value="MetI-like"/>
</dbReference>
<comment type="similarity">
    <text evidence="8">Belongs to the binding-protein-dependent transport system permease family.</text>
</comment>
<evidence type="ECO:0000256" key="5">
    <source>
        <dbReference type="ARBA" id="ARBA00023136"/>
    </source>
</evidence>
<proteinExistence type="inferred from homology"/>
<feature type="transmembrane region" description="Helical" evidence="8">
    <location>
        <begin position="57"/>
        <end position="76"/>
    </location>
</feature>
<dbReference type="CDD" id="cd13610">
    <property type="entry name" value="PBP2_ChoS"/>
    <property type="match status" value="1"/>
</dbReference>
<comment type="similarity">
    <text evidence="6">In the C-terminal section; belongs to the OsmX family.</text>
</comment>
<name>A0ABT1SST2_9FIRM</name>
<feature type="transmembrane region" description="Helical" evidence="8">
    <location>
        <begin position="147"/>
        <end position="172"/>
    </location>
</feature>
<feature type="transmembrane region" description="Helical" evidence="8">
    <location>
        <begin position="178"/>
        <end position="201"/>
    </location>
</feature>
<evidence type="ECO:0000256" key="3">
    <source>
        <dbReference type="ARBA" id="ARBA00022692"/>
    </source>
</evidence>
<dbReference type="EMBL" id="JANGEW010000013">
    <property type="protein sequence ID" value="MCQ5342927.1"/>
    <property type="molecule type" value="Genomic_DNA"/>
</dbReference>
<dbReference type="InterPro" id="IPR035906">
    <property type="entry name" value="MetI-like_sf"/>
</dbReference>
<evidence type="ECO:0000256" key="6">
    <source>
        <dbReference type="ARBA" id="ARBA00035642"/>
    </source>
</evidence>
<feature type="transmembrane region" description="Helical" evidence="8">
    <location>
        <begin position="82"/>
        <end position="101"/>
    </location>
</feature>
<evidence type="ECO:0000256" key="8">
    <source>
        <dbReference type="RuleBase" id="RU363032"/>
    </source>
</evidence>
<dbReference type="SUPFAM" id="SSF53850">
    <property type="entry name" value="Periplasmic binding protein-like II"/>
    <property type="match status" value="1"/>
</dbReference>
<dbReference type="InterPro" id="IPR051204">
    <property type="entry name" value="ABC_transp_perm/SBD"/>
</dbReference>
<accession>A0ABT1SST2</accession>
<evidence type="ECO:0000256" key="4">
    <source>
        <dbReference type="ARBA" id="ARBA00022989"/>
    </source>
</evidence>
<dbReference type="Pfam" id="PF00528">
    <property type="entry name" value="BPD_transp_1"/>
    <property type="match status" value="1"/>
</dbReference>
<feature type="domain" description="ABC transmembrane type-1" evidence="9">
    <location>
        <begin position="19"/>
        <end position="202"/>
    </location>
</feature>
<evidence type="ECO:0000313" key="10">
    <source>
        <dbReference type="EMBL" id="MCQ5342927.1"/>
    </source>
</evidence>
<dbReference type="InterPro" id="IPR007210">
    <property type="entry name" value="ABC_Gly_betaine_transp_sub-bd"/>
</dbReference>